<dbReference type="FunFam" id="1.10.630.10:FF:000036">
    <property type="entry name" value="CYtochrome P450 family"/>
    <property type="match status" value="1"/>
</dbReference>
<keyword evidence="5 7" id="KW-0408">Iron</keyword>
<keyword evidence="10" id="KW-1185">Reference proteome</keyword>
<comment type="caution">
    <text evidence="9">The sequence shown here is derived from an EMBL/GenBank/DDBJ whole genome shotgun (WGS) entry which is preliminary data.</text>
</comment>
<dbReference type="Pfam" id="PF00067">
    <property type="entry name" value="p450"/>
    <property type="match status" value="1"/>
</dbReference>
<keyword evidence="4 8" id="KW-0560">Oxidoreductase</keyword>
<dbReference type="PANTHER" id="PTHR24284:SF1">
    <property type="entry name" value="CYTOCHROME P450 FAMILY"/>
    <property type="match status" value="1"/>
</dbReference>
<reference evidence="9" key="1">
    <citation type="submission" date="2022-01" db="EMBL/GenBank/DDBJ databases">
        <title>Genome Sequence Resource for Two Populations of Ditylenchus destructor, the Migratory Endoparasitic Phytonematode.</title>
        <authorList>
            <person name="Zhang H."/>
            <person name="Lin R."/>
            <person name="Xie B."/>
        </authorList>
    </citation>
    <scope>NUCLEOTIDE SEQUENCE</scope>
    <source>
        <strain evidence="9">BazhouSP</strain>
    </source>
</reference>
<dbReference type="InterPro" id="IPR002401">
    <property type="entry name" value="Cyt_P450_E_grp-I"/>
</dbReference>
<dbReference type="PROSITE" id="PS00086">
    <property type="entry name" value="CYTOCHROME_P450"/>
    <property type="match status" value="1"/>
</dbReference>
<feature type="binding site" description="axial binding residue" evidence="7">
    <location>
        <position position="439"/>
    </location>
    <ligand>
        <name>heme</name>
        <dbReference type="ChEBI" id="CHEBI:30413"/>
    </ligand>
    <ligandPart>
        <name>Fe</name>
        <dbReference type="ChEBI" id="CHEBI:18248"/>
    </ligandPart>
</feature>
<proteinExistence type="inferred from homology"/>
<organism evidence="9 10">
    <name type="scientific">Ditylenchus destructor</name>
    <dbReference type="NCBI Taxonomy" id="166010"/>
    <lineage>
        <taxon>Eukaryota</taxon>
        <taxon>Metazoa</taxon>
        <taxon>Ecdysozoa</taxon>
        <taxon>Nematoda</taxon>
        <taxon>Chromadorea</taxon>
        <taxon>Rhabditida</taxon>
        <taxon>Tylenchina</taxon>
        <taxon>Tylenchomorpha</taxon>
        <taxon>Sphaerularioidea</taxon>
        <taxon>Anguinidae</taxon>
        <taxon>Anguininae</taxon>
        <taxon>Ditylenchus</taxon>
    </lineage>
</organism>
<evidence type="ECO:0000256" key="4">
    <source>
        <dbReference type="ARBA" id="ARBA00023002"/>
    </source>
</evidence>
<dbReference type="GO" id="GO:0016705">
    <property type="term" value="F:oxidoreductase activity, acting on paired donors, with incorporation or reduction of molecular oxygen"/>
    <property type="evidence" value="ECO:0007669"/>
    <property type="project" value="InterPro"/>
</dbReference>
<dbReference type="GO" id="GO:0020037">
    <property type="term" value="F:heme binding"/>
    <property type="evidence" value="ECO:0007669"/>
    <property type="project" value="InterPro"/>
</dbReference>
<keyword evidence="6 8" id="KW-0503">Monooxygenase</keyword>
<evidence type="ECO:0000256" key="3">
    <source>
        <dbReference type="ARBA" id="ARBA00022723"/>
    </source>
</evidence>
<evidence type="ECO:0000256" key="2">
    <source>
        <dbReference type="ARBA" id="ARBA00010617"/>
    </source>
</evidence>
<sequence>MFWLIVFVAAIVVYILWYYAEVRKYPRGPTPLPIIGNLHQLPNTDLHLYMDELYLEYGPVYTLFLPKAHVVLADYNVIKESLIARADLFTDKLRDNEILAMLARVPNGGILKANGDSWAEQRRVTMHIMKEFGMGTSLMEQQVMSSIHDLVDNIDSMESKECVELFKPIQLCVGNVMNKIIFGYLIEHNNSDRFFYFIDILINFFQMIMAKEMTYYQGWPWLIKIPIINNSYQNAQRQMKKYFDFIISEVNVQVKEFNPALPATTFVQAYLSEMAKKNGAKSHLSIEQLYCVVSDFWVAGMETTSITLRWAILYLMKFPEIQKRVHAEVERVVGRDRYVTMKDKPEMPYMTALITEILRHSGTIAIMFRDCIEDQYIGGHFIPRDTPLLVQVYSAMLRDPSLEHPEKFIPERFLDADQKTLKRDAINRVFTFGCGKRICPGEGLAKMQLFLILTTFVQKYEFVPIDDVDLKPVYGEVLYPKNQPFKIVNRYLIA</sequence>
<evidence type="ECO:0000313" key="9">
    <source>
        <dbReference type="EMBL" id="KAI1709686.1"/>
    </source>
</evidence>
<evidence type="ECO:0000313" key="10">
    <source>
        <dbReference type="Proteomes" id="UP001201812"/>
    </source>
</evidence>
<dbReference type="PRINTS" id="PR00463">
    <property type="entry name" value="EP450I"/>
</dbReference>
<dbReference type="GO" id="GO:0004497">
    <property type="term" value="F:monooxygenase activity"/>
    <property type="evidence" value="ECO:0007669"/>
    <property type="project" value="UniProtKB-KW"/>
</dbReference>
<gene>
    <name evidence="9" type="ORF">DdX_11076</name>
</gene>
<evidence type="ECO:0000256" key="1">
    <source>
        <dbReference type="ARBA" id="ARBA00001971"/>
    </source>
</evidence>
<comment type="cofactor">
    <cofactor evidence="1 7">
        <name>heme</name>
        <dbReference type="ChEBI" id="CHEBI:30413"/>
    </cofactor>
</comment>
<evidence type="ECO:0000256" key="7">
    <source>
        <dbReference type="PIRSR" id="PIRSR602401-1"/>
    </source>
</evidence>
<comment type="similarity">
    <text evidence="2 8">Belongs to the cytochrome P450 family.</text>
</comment>
<dbReference type="Gene3D" id="1.10.630.10">
    <property type="entry name" value="Cytochrome P450"/>
    <property type="match status" value="1"/>
</dbReference>
<dbReference type="CDD" id="cd20617">
    <property type="entry name" value="CYP1_2-like"/>
    <property type="match status" value="1"/>
</dbReference>
<evidence type="ECO:0000256" key="6">
    <source>
        <dbReference type="ARBA" id="ARBA00023033"/>
    </source>
</evidence>
<dbReference type="PRINTS" id="PR00385">
    <property type="entry name" value="P450"/>
</dbReference>
<dbReference type="Proteomes" id="UP001201812">
    <property type="component" value="Unassembled WGS sequence"/>
</dbReference>
<evidence type="ECO:0000256" key="8">
    <source>
        <dbReference type="RuleBase" id="RU000461"/>
    </source>
</evidence>
<protein>
    <submittedName>
        <fullName evidence="9">Cytochrome p450 domain-containing protein</fullName>
    </submittedName>
</protein>
<dbReference type="PANTHER" id="PTHR24284">
    <property type="entry name" value="CYTOCHROME P450 FAMILY"/>
    <property type="match status" value="1"/>
</dbReference>
<accession>A0AAD4N1A0</accession>
<dbReference type="InterPro" id="IPR036396">
    <property type="entry name" value="Cyt_P450_sf"/>
</dbReference>
<keyword evidence="7 8" id="KW-0349">Heme</keyword>
<dbReference type="AlphaFoldDB" id="A0AAD4N1A0"/>
<dbReference type="InterPro" id="IPR017972">
    <property type="entry name" value="Cyt_P450_CS"/>
</dbReference>
<dbReference type="EMBL" id="JAKKPZ010000029">
    <property type="protein sequence ID" value="KAI1709686.1"/>
    <property type="molecule type" value="Genomic_DNA"/>
</dbReference>
<name>A0AAD4N1A0_9BILA</name>
<dbReference type="SUPFAM" id="SSF48264">
    <property type="entry name" value="Cytochrome P450"/>
    <property type="match status" value="1"/>
</dbReference>
<keyword evidence="3 7" id="KW-0479">Metal-binding</keyword>
<dbReference type="InterPro" id="IPR001128">
    <property type="entry name" value="Cyt_P450"/>
</dbReference>
<dbReference type="GO" id="GO:0005506">
    <property type="term" value="F:iron ion binding"/>
    <property type="evidence" value="ECO:0007669"/>
    <property type="project" value="InterPro"/>
</dbReference>
<evidence type="ECO:0000256" key="5">
    <source>
        <dbReference type="ARBA" id="ARBA00023004"/>
    </source>
</evidence>